<evidence type="ECO:0000313" key="2">
    <source>
        <dbReference type="EMBL" id="QHS83551.1"/>
    </source>
</evidence>
<dbReference type="InterPro" id="IPR000719">
    <property type="entry name" value="Prot_kinase_dom"/>
</dbReference>
<dbReference type="PROSITE" id="PS50011">
    <property type="entry name" value="PROTEIN_KINASE_DOM"/>
    <property type="match status" value="1"/>
</dbReference>
<protein>
    <recommendedName>
        <fullName evidence="1">Protein kinase domain-containing protein</fullName>
    </recommendedName>
</protein>
<dbReference type="SUPFAM" id="SSF56112">
    <property type="entry name" value="Protein kinase-like (PK-like)"/>
    <property type="match status" value="1"/>
</dbReference>
<accession>A0A6C0AW93</accession>
<dbReference type="EMBL" id="MN738760">
    <property type="protein sequence ID" value="QHS83551.1"/>
    <property type="molecule type" value="Genomic_DNA"/>
</dbReference>
<reference evidence="2" key="1">
    <citation type="journal article" date="2020" name="Nature">
        <title>Giant virus diversity and host interactions through global metagenomics.</title>
        <authorList>
            <person name="Schulz F."/>
            <person name="Roux S."/>
            <person name="Paez-Espino D."/>
            <person name="Jungbluth S."/>
            <person name="Walsh D.A."/>
            <person name="Denef V.J."/>
            <person name="McMahon K.D."/>
            <person name="Konstantinidis K.T."/>
            <person name="Eloe-Fadrosh E.A."/>
            <person name="Kyrpides N.C."/>
            <person name="Woyke T."/>
        </authorList>
    </citation>
    <scope>NUCLEOTIDE SEQUENCE</scope>
    <source>
        <strain evidence="2">GVMAG-S-ERX555961-36</strain>
    </source>
</reference>
<dbReference type="Gene3D" id="1.10.510.10">
    <property type="entry name" value="Transferase(Phosphotransferase) domain 1"/>
    <property type="match status" value="1"/>
</dbReference>
<dbReference type="InterPro" id="IPR011009">
    <property type="entry name" value="Kinase-like_dom_sf"/>
</dbReference>
<proteinExistence type="predicted"/>
<evidence type="ECO:0000259" key="1">
    <source>
        <dbReference type="PROSITE" id="PS50011"/>
    </source>
</evidence>
<organism evidence="2">
    <name type="scientific">viral metagenome</name>
    <dbReference type="NCBI Taxonomy" id="1070528"/>
    <lineage>
        <taxon>unclassified sequences</taxon>
        <taxon>metagenomes</taxon>
        <taxon>organismal metagenomes</taxon>
    </lineage>
</organism>
<sequence>MNRPKQGDTSLTFCVNGIFLKFITDKWKNHDVYKREKHLASILNRFCWFPTLLFNIDEKELLIYNYCGVPLTKNNCPKDAIKQINKILNDLDSVNIQHNDIKKEELLVDKNGKVYLCDFGWGSINNNLACGIDIWGHNKSKPNGTLTDKNVIQRLGIEKYI</sequence>
<dbReference type="AlphaFoldDB" id="A0A6C0AW93"/>
<dbReference type="GO" id="GO:0005524">
    <property type="term" value="F:ATP binding"/>
    <property type="evidence" value="ECO:0007669"/>
    <property type="project" value="InterPro"/>
</dbReference>
<feature type="domain" description="Protein kinase" evidence="1">
    <location>
        <begin position="1"/>
        <end position="161"/>
    </location>
</feature>
<name>A0A6C0AW93_9ZZZZ</name>
<dbReference type="GO" id="GO:0004672">
    <property type="term" value="F:protein kinase activity"/>
    <property type="evidence" value="ECO:0007669"/>
    <property type="project" value="InterPro"/>
</dbReference>